<evidence type="ECO:0000313" key="1">
    <source>
        <dbReference type="EMBL" id="SNS05714.1"/>
    </source>
</evidence>
<organism evidence="1 2">
    <name type="scientific">Anaerovirgula multivorans</name>
    <dbReference type="NCBI Taxonomy" id="312168"/>
    <lineage>
        <taxon>Bacteria</taxon>
        <taxon>Bacillati</taxon>
        <taxon>Bacillota</taxon>
        <taxon>Clostridia</taxon>
        <taxon>Peptostreptococcales</taxon>
        <taxon>Natronincolaceae</taxon>
        <taxon>Anaerovirgula</taxon>
    </lineage>
</organism>
<protein>
    <submittedName>
        <fullName evidence="1">Uncharacterized protein</fullName>
    </submittedName>
</protein>
<name>A0A239BF27_9FIRM</name>
<evidence type="ECO:0000313" key="2">
    <source>
        <dbReference type="Proteomes" id="UP000198304"/>
    </source>
</evidence>
<sequence>MPKEFVERLMGYLFTNLVELTGATNVEDYEEQINFLIEFMKDGLRRK</sequence>
<gene>
    <name evidence="1" type="ORF">SAMN05446037_1003179</name>
</gene>
<proteinExistence type="predicted"/>
<dbReference type="EMBL" id="FZOJ01000003">
    <property type="protein sequence ID" value="SNS05714.1"/>
    <property type="molecule type" value="Genomic_DNA"/>
</dbReference>
<dbReference type="AlphaFoldDB" id="A0A239BF27"/>
<reference evidence="1 2" key="1">
    <citation type="submission" date="2017-06" db="EMBL/GenBank/DDBJ databases">
        <authorList>
            <person name="Kim H.J."/>
            <person name="Triplett B.A."/>
        </authorList>
    </citation>
    <scope>NUCLEOTIDE SEQUENCE [LARGE SCALE GENOMIC DNA]</scope>
    <source>
        <strain evidence="1 2">SCA</strain>
    </source>
</reference>
<accession>A0A239BF27</accession>
<dbReference type="Proteomes" id="UP000198304">
    <property type="component" value="Unassembled WGS sequence"/>
</dbReference>
<dbReference type="RefSeq" id="WP_176431195.1">
    <property type="nucleotide sequence ID" value="NZ_FZOJ01000003.1"/>
</dbReference>
<keyword evidence="2" id="KW-1185">Reference proteome</keyword>